<feature type="transmembrane region" description="Helical" evidence="6">
    <location>
        <begin position="305"/>
        <end position="325"/>
    </location>
</feature>
<evidence type="ECO:0000256" key="3">
    <source>
        <dbReference type="ARBA" id="ARBA00022989"/>
    </source>
</evidence>
<dbReference type="CDD" id="cd03127">
    <property type="entry name" value="tetraspanin_LEL"/>
    <property type="match status" value="1"/>
</dbReference>
<dbReference type="EMBL" id="LNIX01000049">
    <property type="protein sequence ID" value="OXA38054.1"/>
    <property type="molecule type" value="Genomic_DNA"/>
</dbReference>
<dbReference type="AlphaFoldDB" id="A0A226CZK8"/>
<sequence>MNKKPPLQRDDDASGAGGARPLRNATQEHSFRSDYNPTLYINRVTRTVDKVNLPILTDEDNHVDWHVFHVPRPLPDTTTAINGVGGVRGPQWWATASLPEKRAAWEQTVGKEVDENNDPDLALVRGRLHDLLVTTRPNQFSVMLSEIRYRRDETRLKRRKWRRSMCEDEKSDGQIDEQEVWLVSGSWDDPFFSVFSCRGGRGRDKSLVVTAHSARESSAYEHQSSHHQGRSLQFRPPEDNPKIMTISALVQQYYEMSELRNLFPSEGHLNNPVTSRVMGLVGLCLIWVGVMTGIVGQYFKRVSLLRMYMTFFIVGVVLYLTQYGMENYYSTRQVLSDLLKGQVDEYLNQGEKRGGGKVASFLLQVQEKFSCCGYHGPWDYGQRSRPPHLLSPSGKLTLPPSCCEQLVTRTLDCYVMRNKSTPEFVHGQGCTSPLITFLGHIHLSRQLMAPFILFGTVVHIFSGINFHRKVIPFLTSVSKKKVERSSVGPFVTATLGEQLLDTIQEATTTAESKVESSVVEFDTEKIPGTIDSVRRRLGECESLADFILCIVQLLHDVEVFQESEFGQFRPDAEVIARVILGLRPRRFVSPSLLDADFDDVLIQARNRGKPREKLSRQDLLIRMNMMEVVESGSEQLARKGDHVENHTHSQFALPRPLSGIRVSEWIRADDVIFRRDKYIAHPGTEGLDPLEVTYLENDRVLELGSEDERKEKSSSKCCQFFANFFSPSNEMDPEEYLFLENELYEPSIEVLSKIIAESQGILRDINKRAKFTQVSFNDASTPTPLPPTSPSQLDEELSHVQNLSFVSSQKIDLDKVSALLKKLCGLEAIQEERMMKWIRHQTEDQI</sequence>
<accession>A0A226CZK8</accession>
<evidence type="ECO:0000256" key="1">
    <source>
        <dbReference type="ARBA" id="ARBA00004141"/>
    </source>
</evidence>
<keyword evidence="8" id="KW-1185">Reference proteome</keyword>
<keyword evidence="3 6" id="KW-1133">Transmembrane helix</keyword>
<protein>
    <submittedName>
        <fullName evidence="7">Tetraspanin-11</fullName>
    </submittedName>
</protein>
<evidence type="ECO:0000256" key="6">
    <source>
        <dbReference type="SAM" id="Phobius"/>
    </source>
</evidence>
<keyword evidence="4 6" id="KW-0472">Membrane</keyword>
<dbReference type="Proteomes" id="UP000198287">
    <property type="component" value="Unassembled WGS sequence"/>
</dbReference>
<reference evidence="7 8" key="1">
    <citation type="submission" date="2015-12" db="EMBL/GenBank/DDBJ databases">
        <title>The genome of Folsomia candida.</title>
        <authorList>
            <person name="Faddeeva A."/>
            <person name="Derks M.F."/>
            <person name="Anvar Y."/>
            <person name="Smit S."/>
            <person name="Van Straalen N."/>
            <person name="Roelofs D."/>
        </authorList>
    </citation>
    <scope>NUCLEOTIDE SEQUENCE [LARGE SCALE GENOMIC DNA]</scope>
    <source>
        <strain evidence="7 8">VU population</strain>
        <tissue evidence="7">Whole body</tissue>
    </source>
</reference>
<organism evidence="7 8">
    <name type="scientific">Folsomia candida</name>
    <name type="common">Springtail</name>
    <dbReference type="NCBI Taxonomy" id="158441"/>
    <lineage>
        <taxon>Eukaryota</taxon>
        <taxon>Metazoa</taxon>
        <taxon>Ecdysozoa</taxon>
        <taxon>Arthropoda</taxon>
        <taxon>Hexapoda</taxon>
        <taxon>Collembola</taxon>
        <taxon>Entomobryomorpha</taxon>
        <taxon>Isotomoidea</taxon>
        <taxon>Isotomidae</taxon>
        <taxon>Proisotominae</taxon>
        <taxon>Folsomia</taxon>
    </lineage>
</organism>
<dbReference type="OrthoDB" id="10690870at2759"/>
<dbReference type="Gene3D" id="1.10.1450.10">
    <property type="entry name" value="Tetraspanin"/>
    <property type="match status" value="1"/>
</dbReference>
<keyword evidence="2 6" id="KW-0812">Transmembrane</keyword>
<evidence type="ECO:0000256" key="4">
    <source>
        <dbReference type="ARBA" id="ARBA00023136"/>
    </source>
</evidence>
<dbReference type="Pfam" id="PF00335">
    <property type="entry name" value="Tetraspanin"/>
    <property type="match status" value="1"/>
</dbReference>
<comment type="subcellular location">
    <subcellularLocation>
        <location evidence="1">Membrane</location>
        <topology evidence="1">Multi-pass membrane protein</topology>
    </subcellularLocation>
</comment>
<evidence type="ECO:0000256" key="2">
    <source>
        <dbReference type="ARBA" id="ARBA00022692"/>
    </source>
</evidence>
<dbReference type="InterPro" id="IPR008952">
    <property type="entry name" value="Tetraspanin_EC2_sf"/>
</dbReference>
<proteinExistence type="predicted"/>
<evidence type="ECO:0000313" key="7">
    <source>
        <dbReference type="EMBL" id="OXA38054.1"/>
    </source>
</evidence>
<name>A0A226CZK8_FOLCA</name>
<dbReference type="GO" id="GO:0016020">
    <property type="term" value="C:membrane"/>
    <property type="evidence" value="ECO:0007669"/>
    <property type="project" value="UniProtKB-SubCell"/>
</dbReference>
<evidence type="ECO:0000313" key="8">
    <source>
        <dbReference type="Proteomes" id="UP000198287"/>
    </source>
</evidence>
<feature type="transmembrane region" description="Helical" evidence="6">
    <location>
        <begin position="277"/>
        <end position="299"/>
    </location>
</feature>
<gene>
    <name evidence="7" type="ORF">Fcan01_27214</name>
</gene>
<feature type="region of interest" description="Disordered" evidence="5">
    <location>
        <begin position="1"/>
        <end position="31"/>
    </location>
</feature>
<dbReference type="SUPFAM" id="SSF48652">
    <property type="entry name" value="Tetraspanin"/>
    <property type="match status" value="1"/>
</dbReference>
<dbReference type="InterPro" id="IPR018499">
    <property type="entry name" value="Tetraspanin/Peripherin"/>
</dbReference>
<evidence type="ECO:0000256" key="5">
    <source>
        <dbReference type="SAM" id="MobiDB-lite"/>
    </source>
</evidence>
<comment type="caution">
    <text evidence="7">The sequence shown here is derived from an EMBL/GenBank/DDBJ whole genome shotgun (WGS) entry which is preliminary data.</text>
</comment>